<proteinExistence type="predicted"/>
<evidence type="ECO:0000256" key="1">
    <source>
        <dbReference type="SAM" id="MobiDB-lite"/>
    </source>
</evidence>
<organism evidence="3 4">
    <name type="scientific">Sedimentitalea arenosa</name>
    <dbReference type="NCBI Taxonomy" id="2798803"/>
    <lineage>
        <taxon>Bacteria</taxon>
        <taxon>Pseudomonadati</taxon>
        <taxon>Pseudomonadota</taxon>
        <taxon>Alphaproteobacteria</taxon>
        <taxon>Rhodobacterales</taxon>
        <taxon>Paracoccaceae</taxon>
        <taxon>Sedimentitalea</taxon>
    </lineage>
</organism>
<keyword evidence="4" id="KW-1185">Reference proteome</keyword>
<dbReference type="EMBL" id="JAELVR010000011">
    <property type="protein sequence ID" value="MBJ6372927.1"/>
    <property type="molecule type" value="Genomic_DNA"/>
</dbReference>
<protein>
    <submittedName>
        <fullName evidence="3">DUF374 domain-containing protein</fullName>
    </submittedName>
</protein>
<feature type="domain" description="DUF374" evidence="2">
    <location>
        <begin position="74"/>
        <end position="136"/>
    </location>
</feature>
<dbReference type="Pfam" id="PF04028">
    <property type="entry name" value="DUF374"/>
    <property type="match status" value="1"/>
</dbReference>
<feature type="region of interest" description="Disordered" evidence="1">
    <location>
        <begin position="218"/>
        <end position="237"/>
    </location>
</feature>
<comment type="caution">
    <text evidence="3">The sequence shown here is derived from an EMBL/GenBank/DDBJ whole genome shotgun (WGS) entry which is preliminary data.</text>
</comment>
<sequence length="237" mass="26376">MSLRKKIADSPWFNDSLEGAFAAYIRFAHRTSRWERTGFEPMDEAVRAGEPVIMALWHQRLMMAPFMFDTTLGPICSLTSSARAGSAVGRLLGRFGFDTVPMSSHKRHVALSRAVLGKMRDGISIGIATDGPRGPARIASTVPLVWARASGKRIFVVSYAARRQITFPTWDRLTLPAPYTRGVLMCKEWTEHVPRKASEEELEALRLKLEAALNEITDATDRAVGRKPSAAPNRPRE</sequence>
<dbReference type="RefSeq" id="WP_199025805.1">
    <property type="nucleotide sequence ID" value="NZ_JAELVR010000011.1"/>
</dbReference>
<dbReference type="InterPro" id="IPR007172">
    <property type="entry name" value="DUF374"/>
</dbReference>
<accession>A0A8J7IWK6</accession>
<name>A0A8J7IWK6_9RHOB</name>
<evidence type="ECO:0000259" key="2">
    <source>
        <dbReference type="Pfam" id="PF04028"/>
    </source>
</evidence>
<dbReference type="Proteomes" id="UP000619079">
    <property type="component" value="Unassembled WGS sequence"/>
</dbReference>
<gene>
    <name evidence="3" type="ORF">JF290_15480</name>
</gene>
<evidence type="ECO:0000313" key="4">
    <source>
        <dbReference type="Proteomes" id="UP000619079"/>
    </source>
</evidence>
<reference evidence="3" key="1">
    <citation type="submission" date="2020-12" db="EMBL/GenBank/DDBJ databases">
        <title>Sedimentitalea sp. nov., isolated from sand in Incheon.</title>
        <authorList>
            <person name="Kim W."/>
        </authorList>
    </citation>
    <scope>NUCLEOTIDE SEQUENCE</scope>
    <source>
        <strain evidence="3">CAU 1593</strain>
    </source>
</reference>
<evidence type="ECO:0000313" key="3">
    <source>
        <dbReference type="EMBL" id="MBJ6372927.1"/>
    </source>
</evidence>
<dbReference type="AlphaFoldDB" id="A0A8J7IWK6"/>